<dbReference type="EMBL" id="JABBXF010000061">
    <property type="protein sequence ID" value="NVK80694.1"/>
    <property type="molecule type" value="Genomic_DNA"/>
</dbReference>
<reference evidence="1 2" key="1">
    <citation type="submission" date="2020-04" db="EMBL/GenBank/DDBJ databases">
        <title>Draft Genome Sequence of Streptomyces morookaense DSM 40503, an 8-azaguanine-producing strain.</title>
        <authorList>
            <person name="Qi J."/>
            <person name="Gao J.-M."/>
        </authorList>
    </citation>
    <scope>NUCLEOTIDE SEQUENCE [LARGE SCALE GENOMIC DNA]</scope>
    <source>
        <strain evidence="1 2">DSM 40503</strain>
    </source>
</reference>
<dbReference type="RefSeq" id="WP_171084783.1">
    <property type="nucleotide sequence ID" value="NZ_BNBU01000015.1"/>
</dbReference>
<gene>
    <name evidence="1" type="ORF">HG542_23995</name>
</gene>
<dbReference type="AlphaFoldDB" id="A0A7Y7B8A7"/>
<organism evidence="1 2">
    <name type="scientific">Streptomyces morookaense</name>
    <name type="common">Streptoverticillium morookaense</name>
    <dbReference type="NCBI Taxonomy" id="1970"/>
    <lineage>
        <taxon>Bacteria</taxon>
        <taxon>Bacillati</taxon>
        <taxon>Actinomycetota</taxon>
        <taxon>Actinomycetes</taxon>
        <taxon>Kitasatosporales</taxon>
        <taxon>Streptomycetaceae</taxon>
        <taxon>Streptomyces</taxon>
    </lineage>
</organism>
<dbReference type="SUPFAM" id="SSF55961">
    <property type="entry name" value="Bet v1-like"/>
    <property type="match status" value="1"/>
</dbReference>
<evidence type="ECO:0000313" key="2">
    <source>
        <dbReference type="Proteomes" id="UP000587462"/>
    </source>
</evidence>
<comment type="caution">
    <text evidence="1">The sequence shown here is derived from an EMBL/GenBank/DDBJ whole genome shotgun (WGS) entry which is preliminary data.</text>
</comment>
<proteinExistence type="predicted"/>
<dbReference type="Gene3D" id="3.30.530.20">
    <property type="match status" value="1"/>
</dbReference>
<name>A0A7Y7B8A7_STRMO</name>
<evidence type="ECO:0000313" key="1">
    <source>
        <dbReference type="EMBL" id="NVK80694.1"/>
    </source>
</evidence>
<dbReference type="InterPro" id="IPR023393">
    <property type="entry name" value="START-like_dom_sf"/>
</dbReference>
<dbReference type="InterPro" id="IPR019587">
    <property type="entry name" value="Polyketide_cyclase/dehydratase"/>
</dbReference>
<dbReference type="Proteomes" id="UP000587462">
    <property type="component" value="Unassembled WGS sequence"/>
</dbReference>
<dbReference type="Pfam" id="PF10604">
    <property type="entry name" value="Polyketide_cyc2"/>
    <property type="match status" value="1"/>
</dbReference>
<accession>A0A7Y7B8A7</accession>
<sequence>MPRRSLHRYRFRDAWSLPASPDAVYAVLEAAEEYPDWWPQVRRVDPVDDTGGTARFRSFLPYDLTVTARETRRDPVARVLEIAMTGDLEGWARWTVLDRGPAGSLARFEQEVEVRKPLMRRFALPGRPFFLANHAWMMRAGRRGLCARLERGAPGI</sequence>
<keyword evidence="2" id="KW-1185">Reference proteome</keyword>
<protein>
    <submittedName>
        <fullName evidence="1">SRPBCC family protein</fullName>
    </submittedName>
</protein>